<dbReference type="AlphaFoldDB" id="A0A7I4E1D5"/>
<accession>A0A7I4E1D5</accession>
<dbReference type="Pfam" id="PF02271">
    <property type="entry name" value="UCR_14kD"/>
    <property type="match status" value="1"/>
</dbReference>
<evidence type="ECO:0000256" key="4">
    <source>
        <dbReference type="ARBA" id="ARBA00022660"/>
    </source>
</evidence>
<evidence type="ECO:0000256" key="6">
    <source>
        <dbReference type="ARBA" id="ARBA00022982"/>
    </source>
</evidence>
<dbReference type="InterPro" id="IPR003197">
    <property type="entry name" value="QCR7"/>
</dbReference>
<evidence type="ECO:0000256" key="8">
    <source>
        <dbReference type="ARBA" id="ARBA00023136"/>
    </source>
</evidence>
<dbReference type="EMBL" id="ABEU02000006">
    <property type="status" value="NOT_ANNOTATED_CDS"/>
    <property type="molecule type" value="Genomic_DNA"/>
</dbReference>
<comment type="similarity">
    <text evidence="2">Belongs to the UQCRB/QCR7 family.</text>
</comment>
<keyword evidence="7" id="KW-0496">Mitochondrion</keyword>
<dbReference type="GO" id="GO:0045275">
    <property type="term" value="C:respiratory chain complex III"/>
    <property type="evidence" value="ECO:0007669"/>
    <property type="project" value="InterPro"/>
</dbReference>
<dbReference type="SUPFAM" id="SSF81524">
    <property type="entry name" value="14 kDa protein of cytochrome bc1 complex (Ubiquinol-cytochrome c reductase)"/>
    <property type="match status" value="1"/>
</dbReference>
<keyword evidence="4" id="KW-0679">Respiratory chain</keyword>
<evidence type="ECO:0008006" key="11">
    <source>
        <dbReference type="Google" id="ProtNLM"/>
    </source>
</evidence>
<dbReference type="InterPro" id="IPR036544">
    <property type="entry name" value="QCR7_sf"/>
</dbReference>
<organism evidence="9 10">
    <name type="scientific">Physcomitrium patens</name>
    <name type="common">Spreading-leaved earth moss</name>
    <name type="synonym">Physcomitrella patens</name>
    <dbReference type="NCBI Taxonomy" id="3218"/>
    <lineage>
        <taxon>Eukaryota</taxon>
        <taxon>Viridiplantae</taxon>
        <taxon>Streptophyta</taxon>
        <taxon>Embryophyta</taxon>
        <taxon>Bryophyta</taxon>
        <taxon>Bryophytina</taxon>
        <taxon>Bryopsida</taxon>
        <taxon>Funariidae</taxon>
        <taxon>Funariales</taxon>
        <taxon>Funariaceae</taxon>
        <taxon>Physcomitrium</taxon>
    </lineage>
</organism>
<proteinExistence type="inferred from homology"/>
<dbReference type="RefSeq" id="XP_024377497.1">
    <property type="nucleotide sequence ID" value="XM_024521729.2"/>
</dbReference>
<evidence type="ECO:0000313" key="9">
    <source>
        <dbReference type="EnsemblPlants" id="Pp3c6_18020V3.3"/>
    </source>
</evidence>
<reference evidence="9" key="3">
    <citation type="submission" date="2020-12" db="UniProtKB">
        <authorList>
            <consortium name="EnsemblPlants"/>
        </authorList>
    </citation>
    <scope>IDENTIFICATION</scope>
</reference>
<dbReference type="GO" id="GO:0005743">
    <property type="term" value="C:mitochondrial inner membrane"/>
    <property type="evidence" value="ECO:0007669"/>
    <property type="project" value="UniProtKB-SubCell"/>
</dbReference>
<keyword evidence="10" id="KW-1185">Reference proteome</keyword>
<dbReference type="PANTHER" id="PTHR12022:SF0">
    <property type="entry name" value="CYTOCHROME B-C1 COMPLEX SUBUNIT 7"/>
    <property type="match status" value="1"/>
</dbReference>
<keyword evidence="5" id="KW-0999">Mitochondrion inner membrane</keyword>
<dbReference type="Gramene" id="Pp3c6_18020V3.3">
    <property type="protein sequence ID" value="Pp3c6_18020V3.3"/>
    <property type="gene ID" value="Pp3c6_18020"/>
</dbReference>
<keyword evidence="3" id="KW-0813">Transport</keyword>
<evidence type="ECO:0000313" key="10">
    <source>
        <dbReference type="Proteomes" id="UP000006727"/>
    </source>
</evidence>
<dbReference type="EnsemblPlants" id="Pp3c6_18020V3.3">
    <property type="protein sequence ID" value="Pp3c6_18020V3.3"/>
    <property type="gene ID" value="Pp3c6_18020"/>
</dbReference>
<dbReference type="Gene3D" id="1.10.1090.10">
    <property type="entry name" value="Cytochrome b-c1 complex subunit 7"/>
    <property type="match status" value="1"/>
</dbReference>
<dbReference type="PANTHER" id="PTHR12022">
    <property type="entry name" value="UBIQUINOL-CYTOCHROME C REDUCTASE COMPLEX 14 KD PROTEIN"/>
    <property type="match status" value="1"/>
</dbReference>
<comment type="subcellular location">
    <subcellularLocation>
        <location evidence="1">Mitochondrion inner membrane</location>
        <topology evidence="1">Peripheral membrane protein</topology>
        <orientation evidence="1">Matrix side</orientation>
    </subcellularLocation>
</comment>
<evidence type="ECO:0000256" key="3">
    <source>
        <dbReference type="ARBA" id="ARBA00022448"/>
    </source>
</evidence>
<dbReference type="GO" id="GO:0006122">
    <property type="term" value="P:mitochondrial electron transport, ubiquinol to cytochrome c"/>
    <property type="evidence" value="ECO:0007669"/>
    <property type="project" value="InterPro"/>
</dbReference>
<evidence type="ECO:0000256" key="7">
    <source>
        <dbReference type="ARBA" id="ARBA00023128"/>
    </source>
</evidence>
<protein>
    <recommendedName>
        <fullName evidence="11">Cytochrome b-c1 complex subunit 7</fullName>
    </recommendedName>
</protein>
<keyword evidence="8" id="KW-0472">Membrane</keyword>
<gene>
    <name evidence="9" type="primary">LOC112283252</name>
</gene>
<evidence type="ECO:0000256" key="2">
    <source>
        <dbReference type="ARBA" id="ARBA00008554"/>
    </source>
</evidence>
<evidence type="ECO:0000256" key="1">
    <source>
        <dbReference type="ARBA" id="ARBA00004443"/>
    </source>
</evidence>
<sequence>MAAKQALQKAFDPIWNWASRRYQAAVAKELKKYDIKEALSRLPQEEVDLRNQRLKRAMDYSMKHQYLPKELQAKQTPYEPYLQDALQLVKEERREHAELGSDLPYTRSLP</sequence>
<dbReference type="GeneID" id="112283252"/>
<evidence type="ECO:0000256" key="5">
    <source>
        <dbReference type="ARBA" id="ARBA00022792"/>
    </source>
</evidence>
<reference evidence="9 10" key="1">
    <citation type="journal article" date="2008" name="Science">
        <title>The Physcomitrella genome reveals evolutionary insights into the conquest of land by plants.</title>
        <authorList>
            <person name="Rensing S."/>
            <person name="Lang D."/>
            <person name="Zimmer A."/>
            <person name="Terry A."/>
            <person name="Salamov A."/>
            <person name="Shapiro H."/>
            <person name="Nishiyama T."/>
            <person name="Perroud P.-F."/>
            <person name="Lindquist E."/>
            <person name="Kamisugi Y."/>
            <person name="Tanahashi T."/>
            <person name="Sakakibara K."/>
            <person name="Fujita T."/>
            <person name="Oishi K."/>
            <person name="Shin-I T."/>
            <person name="Kuroki Y."/>
            <person name="Toyoda A."/>
            <person name="Suzuki Y."/>
            <person name="Hashimoto A."/>
            <person name="Yamaguchi K."/>
            <person name="Sugano A."/>
            <person name="Kohara Y."/>
            <person name="Fujiyama A."/>
            <person name="Anterola A."/>
            <person name="Aoki S."/>
            <person name="Ashton N."/>
            <person name="Barbazuk W.B."/>
            <person name="Barker E."/>
            <person name="Bennetzen J."/>
            <person name="Bezanilla M."/>
            <person name="Blankenship R."/>
            <person name="Cho S.H."/>
            <person name="Dutcher S."/>
            <person name="Estelle M."/>
            <person name="Fawcett J.A."/>
            <person name="Gundlach H."/>
            <person name="Hanada K."/>
            <person name="Heyl A."/>
            <person name="Hicks K.A."/>
            <person name="Hugh J."/>
            <person name="Lohr M."/>
            <person name="Mayer K."/>
            <person name="Melkozernov A."/>
            <person name="Murata T."/>
            <person name="Nelson D."/>
            <person name="Pils B."/>
            <person name="Prigge M."/>
            <person name="Reiss B."/>
            <person name="Renner T."/>
            <person name="Rombauts S."/>
            <person name="Rushton P."/>
            <person name="Sanderfoot A."/>
            <person name="Schween G."/>
            <person name="Shiu S.-H."/>
            <person name="Stueber K."/>
            <person name="Theodoulou F.L."/>
            <person name="Tu H."/>
            <person name="Van de Peer Y."/>
            <person name="Verrier P.J."/>
            <person name="Waters E."/>
            <person name="Wood A."/>
            <person name="Yang L."/>
            <person name="Cove D."/>
            <person name="Cuming A."/>
            <person name="Hasebe M."/>
            <person name="Lucas S."/>
            <person name="Mishler D.B."/>
            <person name="Reski R."/>
            <person name="Grigoriev I."/>
            <person name="Quatrano R.S."/>
            <person name="Boore J.L."/>
        </authorList>
    </citation>
    <scope>NUCLEOTIDE SEQUENCE [LARGE SCALE GENOMIC DNA]</scope>
    <source>
        <strain evidence="9 10">cv. Gransden 2004</strain>
    </source>
</reference>
<dbReference type="Proteomes" id="UP000006727">
    <property type="component" value="Chromosome 6"/>
</dbReference>
<name>A0A7I4E1D5_PHYPA</name>
<keyword evidence="6" id="KW-0249">Electron transport</keyword>
<reference evidence="9 10" key="2">
    <citation type="journal article" date="2018" name="Plant J.">
        <title>The Physcomitrella patens chromosome-scale assembly reveals moss genome structure and evolution.</title>
        <authorList>
            <person name="Lang D."/>
            <person name="Ullrich K.K."/>
            <person name="Murat F."/>
            <person name="Fuchs J."/>
            <person name="Jenkins J."/>
            <person name="Haas F.B."/>
            <person name="Piednoel M."/>
            <person name="Gundlach H."/>
            <person name="Van Bel M."/>
            <person name="Meyberg R."/>
            <person name="Vives C."/>
            <person name="Morata J."/>
            <person name="Symeonidi A."/>
            <person name="Hiss M."/>
            <person name="Muchero W."/>
            <person name="Kamisugi Y."/>
            <person name="Saleh O."/>
            <person name="Blanc G."/>
            <person name="Decker E.L."/>
            <person name="van Gessel N."/>
            <person name="Grimwood J."/>
            <person name="Hayes R.D."/>
            <person name="Graham S.W."/>
            <person name="Gunter L.E."/>
            <person name="McDaniel S.F."/>
            <person name="Hoernstein S.N.W."/>
            <person name="Larsson A."/>
            <person name="Li F.W."/>
            <person name="Perroud P.F."/>
            <person name="Phillips J."/>
            <person name="Ranjan P."/>
            <person name="Rokshar D.S."/>
            <person name="Rothfels C.J."/>
            <person name="Schneider L."/>
            <person name="Shu S."/>
            <person name="Stevenson D.W."/>
            <person name="Thummler F."/>
            <person name="Tillich M."/>
            <person name="Villarreal Aguilar J.C."/>
            <person name="Widiez T."/>
            <person name="Wong G.K."/>
            <person name="Wymore A."/>
            <person name="Zhang Y."/>
            <person name="Zimmer A.D."/>
            <person name="Quatrano R.S."/>
            <person name="Mayer K.F.X."/>
            <person name="Goodstein D."/>
            <person name="Casacuberta J.M."/>
            <person name="Vandepoele K."/>
            <person name="Reski R."/>
            <person name="Cuming A.C."/>
            <person name="Tuskan G.A."/>
            <person name="Maumus F."/>
            <person name="Salse J."/>
            <person name="Schmutz J."/>
            <person name="Rensing S.A."/>
        </authorList>
    </citation>
    <scope>NUCLEOTIDE SEQUENCE [LARGE SCALE GENOMIC DNA]</scope>
    <source>
        <strain evidence="9 10">cv. Gransden 2004</strain>
    </source>
</reference>